<dbReference type="EMBL" id="LJUJ01000007">
    <property type="protein sequence ID" value="KPK63949.1"/>
    <property type="molecule type" value="Genomic_DNA"/>
</dbReference>
<dbReference type="PANTHER" id="PTHR30441">
    <property type="entry name" value="DUF748 DOMAIN-CONTAINING PROTEIN"/>
    <property type="match status" value="1"/>
</dbReference>
<organism evidence="3 4">
    <name type="scientific">candidate division WOR_3 bacterium SM23_42</name>
    <dbReference type="NCBI Taxonomy" id="1703779"/>
    <lineage>
        <taxon>Bacteria</taxon>
        <taxon>Bacteria division WOR-3</taxon>
    </lineage>
</organism>
<evidence type="ECO:0000259" key="2">
    <source>
        <dbReference type="Pfam" id="PF05170"/>
    </source>
</evidence>
<evidence type="ECO:0000256" key="1">
    <source>
        <dbReference type="SAM" id="Phobius"/>
    </source>
</evidence>
<dbReference type="Pfam" id="PF05170">
    <property type="entry name" value="AsmA"/>
    <property type="match status" value="1"/>
</dbReference>
<protein>
    <recommendedName>
        <fullName evidence="2">AsmA domain-containing protein</fullName>
    </recommendedName>
</protein>
<accession>A0A0S8FWA2</accession>
<dbReference type="AlphaFoldDB" id="A0A0S8FWA2"/>
<keyword evidence="1" id="KW-1133">Transmembrane helix</keyword>
<dbReference type="PANTHER" id="PTHR30441:SF8">
    <property type="entry name" value="DUF748 DOMAIN-CONTAINING PROTEIN"/>
    <property type="match status" value="1"/>
</dbReference>
<keyword evidence="1" id="KW-0472">Membrane</keyword>
<dbReference type="Pfam" id="PF05359">
    <property type="entry name" value="DUF748"/>
    <property type="match status" value="1"/>
</dbReference>
<dbReference type="InterPro" id="IPR052894">
    <property type="entry name" value="AsmA-related"/>
</dbReference>
<proteinExistence type="predicted"/>
<feature type="transmembrane region" description="Helical" evidence="1">
    <location>
        <begin position="7"/>
        <end position="26"/>
    </location>
</feature>
<evidence type="ECO:0000313" key="3">
    <source>
        <dbReference type="EMBL" id="KPK63949.1"/>
    </source>
</evidence>
<dbReference type="InterPro" id="IPR007844">
    <property type="entry name" value="AsmA"/>
</dbReference>
<name>A0A0S8FWA2_UNCW3</name>
<reference evidence="3 4" key="1">
    <citation type="journal article" date="2015" name="Microbiome">
        <title>Genomic resolution of linkages in carbon, nitrogen, and sulfur cycling among widespread estuary sediment bacteria.</title>
        <authorList>
            <person name="Baker B.J."/>
            <person name="Lazar C.S."/>
            <person name="Teske A.P."/>
            <person name="Dick G.J."/>
        </authorList>
    </citation>
    <scope>NUCLEOTIDE SEQUENCE [LARGE SCALE GENOMIC DNA]</scope>
    <source>
        <strain evidence="3">SM23_42</strain>
    </source>
</reference>
<comment type="caution">
    <text evidence="3">The sequence shown here is derived from an EMBL/GenBank/DDBJ whole genome shotgun (WGS) entry which is preliminary data.</text>
</comment>
<dbReference type="GO" id="GO:0005886">
    <property type="term" value="C:plasma membrane"/>
    <property type="evidence" value="ECO:0007669"/>
    <property type="project" value="TreeGrafter"/>
</dbReference>
<dbReference type="Proteomes" id="UP000051373">
    <property type="component" value="Unassembled WGS sequence"/>
</dbReference>
<dbReference type="InterPro" id="IPR008023">
    <property type="entry name" value="DUF748"/>
</dbReference>
<dbReference type="GO" id="GO:0090313">
    <property type="term" value="P:regulation of protein targeting to membrane"/>
    <property type="evidence" value="ECO:0007669"/>
    <property type="project" value="TreeGrafter"/>
</dbReference>
<feature type="domain" description="AsmA" evidence="2">
    <location>
        <begin position="495"/>
        <end position="651"/>
    </location>
</feature>
<sequence>MSKLTKIIVIVAAVIVILLLAGYFALRSFLTPTYMRTIAQKMASEAIQRPVQIGRVGMRISFGIGITIDDISIPNTQEFSAEPMMEIGKTTLSVKLLPLLSRRVVISSITLDGVMINLERNRNKELNFAVLIPRETKGARWNVSLAELEIKKSELRYSDALTRSQYVVSDINQKVRFRRNKIMVSGKLQTDIPKSKNLPSLQINLNNALEYDTVTKSFDIRHIAIRSKPVQLNVSGKVVESTVLDLKGELGIKNISELKELIPRESRPEGLSGAVKADLTITGTTNEPKIDGRCEINNVSVTLKGMTRPVEKIDGEFAFGLSAIRNMIIQASIGNTVFNIEGGVSSLNKRPLLDISAVVDGDLKDFEGLTNDLKDISLSGSVASDITLKGTIDNLRYLGNIKISGARIEGIGMEKPVSNLNLTGTFQEKMLRISTCNGNIGRSDFSFGAEVSNFEKPIIQLKNRSKYIDLDELLPKTKKGQQPKGKPLPMTLRGSVSITKLTGMDMEFKNINTDFEYKNGIIDVKNCRAETFDGQVYLDFYYNANSPEPYQIATRMQSVAAEKILQRFLHFDRLKGDLSGQADFQGKGLDQRSVLSNLNATGNLKFFKGEFSNFPFLTKLLAWLGLKDYKNVQFNNLLCSFKIADGKTDVQDWTFSARVGDFLTSGRIGLNGNLDLRVAATLSKQHSGIVKKYHGDWIFFDDKQGRTVVDIIVSGSFASPVFKLDRNRVKERLSGKIKDEFKKKAKDFEDQLKNLYERWKP</sequence>
<keyword evidence="1" id="KW-0812">Transmembrane</keyword>
<gene>
    <name evidence="3" type="ORF">AMJ83_04560</name>
</gene>
<dbReference type="STRING" id="1703779.AMJ83_04560"/>
<evidence type="ECO:0000313" key="4">
    <source>
        <dbReference type="Proteomes" id="UP000051373"/>
    </source>
</evidence>